<accession>A0AAV4RBX7</accession>
<keyword evidence="3" id="KW-1185">Reference proteome</keyword>
<comment type="caution">
    <text evidence="2">The sequence shown here is derived from an EMBL/GenBank/DDBJ whole genome shotgun (WGS) entry which is preliminary data.</text>
</comment>
<evidence type="ECO:0000313" key="2">
    <source>
        <dbReference type="EMBL" id="GIY17583.1"/>
    </source>
</evidence>
<dbReference type="Proteomes" id="UP001054837">
    <property type="component" value="Unassembled WGS sequence"/>
</dbReference>
<protein>
    <submittedName>
        <fullName evidence="2">Uncharacterized protein</fullName>
    </submittedName>
</protein>
<organism evidence="2 3">
    <name type="scientific">Caerostris darwini</name>
    <dbReference type="NCBI Taxonomy" id="1538125"/>
    <lineage>
        <taxon>Eukaryota</taxon>
        <taxon>Metazoa</taxon>
        <taxon>Ecdysozoa</taxon>
        <taxon>Arthropoda</taxon>
        <taxon>Chelicerata</taxon>
        <taxon>Arachnida</taxon>
        <taxon>Araneae</taxon>
        <taxon>Araneomorphae</taxon>
        <taxon>Entelegynae</taxon>
        <taxon>Araneoidea</taxon>
        <taxon>Araneidae</taxon>
        <taxon>Caerostris</taxon>
    </lineage>
</organism>
<gene>
    <name evidence="2" type="ORF">CDAR_247511</name>
</gene>
<feature type="compositionally biased region" description="Polar residues" evidence="1">
    <location>
        <begin position="9"/>
        <end position="18"/>
    </location>
</feature>
<dbReference type="EMBL" id="BPLQ01005811">
    <property type="protein sequence ID" value="GIY17583.1"/>
    <property type="molecule type" value="Genomic_DNA"/>
</dbReference>
<sequence length="88" mass="10164">MIDEYAPKQHNSLQSEGGNNHRNTTTTTTHTHTVVVVNRSQQTPPVPRPSLEYVGHLRGTIEPSSQRGFWPWFYAWNQRPESNPFYAE</sequence>
<proteinExistence type="predicted"/>
<evidence type="ECO:0000313" key="3">
    <source>
        <dbReference type="Proteomes" id="UP001054837"/>
    </source>
</evidence>
<reference evidence="2 3" key="1">
    <citation type="submission" date="2021-06" db="EMBL/GenBank/DDBJ databases">
        <title>Caerostris darwini draft genome.</title>
        <authorList>
            <person name="Kono N."/>
            <person name="Arakawa K."/>
        </authorList>
    </citation>
    <scope>NUCLEOTIDE SEQUENCE [LARGE SCALE GENOMIC DNA]</scope>
</reference>
<dbReference type="AlphaFoldDB" id="A0AAV4RBX7"/>
<evidence type="ECO:0000256" key="1">
    <source>
        <dbReference type="SAM" id="MobiDB-lite"/>
    </source>
</evidence>
<name>A0AAV4RBX7_9ARAC</name>
<feature type="region of interest" description="Disordered" evidence="1">
    <location>
        <begin position="1"/>
        <end position="50"/>
    </location>
</feature>
<feature type="compositionally biased region" description="Low complexity" evidence="1">
    <location>
        <begin position="20"/>
        <end position="39"/>
    </location>
</feature>